<evidence type="ECO:0000259" key="9">
    <source>
        <dbReference type="Pfam" id="PF02224"/>
    </source>
</evidence>
<evidence type="ECO:0000256" key="6">
    <source>
        <dbReference type="ARBA" id="ARBA00047615"/>
    </source>
</evidence>
<dbReference type="GO" id="GO:0005829">
    <property type="term" value="C:cytosol"/>
    <property type="evidence" value="ECO:0007669"/>
    <property type="project" value="TreeGrafter"/>
</dbReference>
<comment type="catalytic activity">
    <reaction evidence="7 8">
        <text>CMP + ATP = CDP + ADP</text>
        <dbReference type="Rhea" id="RHEA:11600"/>
        <dbReference type="ChEBI" id="CHEBI:30616"/>
        <dbReference type="ChEBI" id="CHEBI:58069"/>
        <dbReference type="ChEBI" id="CHEBI:60377"/>
        <dbReference type="ChEBI" id="CHEBI:456216"/>
        <dbReference type="EC" id="2.7.4.25"/>
    </reaction>
</comment>
<evidence type="ECO:0000313" key="10">
    <source>
        <dbReference type="EMBL" id="SLM30835.1"/>
    </source>
</evidence>
<dbReference type="Gene3D" id="3.40.50.300">
    <property type="entry name" value="P-loop containing nucleotide triphosphate hydrolases"/>
    <property type="match status" value="1"/>
</dbReference>
<evidence type="ECO:0000256" key="4">
    <source>
        <dbReference type="ARBA" id="ARBA00022777"/>
    </source>
</evidence>
<accession>A0A1W1HEN0</accession>
<comment type="catalytic activity">
    <reaction evidence="6 8">
        <text>dCMP + ATP = dCDP + ADP</text>
        <dbReference type="Rhea" id="RHEA:25094"/>
        <dbReference type="ChEBI" id="CHEBI:30616"/>
        <dbReference type="ChEBI" id="CHEBI:57566"/>
        <dbReference type="ChEBI" id="CHEBI:58593"/>
        <dbReference type="ChEBI" id="CHEBI:456216"/>
        <dbReference type="EC" id="2.7.4.25"/>
    </reaction>
</comment>
<dbReference type="SUPFAM" id="SSF52540">
    <property type="entry name" value="P-loop containing nucleoside triphosphate hydrolases"/>
    <property type="match status" value="1"/>
</dbReference>
<protein>
    <recommendedName>
        <fullName evidence="8">Cytidylate kinase</fullName>
        <shortName evidence="8">CK</shortName>
        <ecNumber evidence="8">2.7.4.25</ecNumber>
    </recommendedName>
    <alternativeName>
        <fullName evidence="8">Cytidine monophosphate kinase</fullName>
        <shortName evidence="8">CMP kinase</shortName>
    </alternativeName>
</protein>
<evidence type="ECO:0000313" key="11">
    <source>
        <dbReference type="Proteomes" id="UP000191931"/>
    </source>
</evidence>
<evidence type="ECO:0000256" key="2">
    <source>
        <dbReference type="ARBA" id="ARBA00022679"/>
    </source>
</evidence>
<dbReference type="EC" id="2.7.4.25" evidence="8"/>
<keyword evidence="8" id="KW-0963">Cytoplasm</keyword>
<dbReference type="NCBIfam" id="TIGR00017">
    <property type="entry name" value="cmk"/>
    <property type="match status" value="1"/>
</dbReference>
<evidence type="ECO:0000256" key="1">
    <source>
        <dbReference type="ARBA" id="ARBA00009427"/>
    </source>
</evidence>
<proteinExistence type="inferred from homology"/>
<evidence type="ECO:0000256" key="7">
    <source>
        <dbReference type="ARBA" id="ARBA00048478"/>
    </source>
</evidence>
<evidence type="ECO:0000256" key="8">
    <source>
        <dbReference type="HAMAP-Rule" id="MF_00238"/>
    </source>
</evidence>
<dbReference type="GO" id="GO:0036430">
    <property type="term" value="F:CMP kinase activity"/>
    <property type="evidence" value="ECO:0007669"/>
    <property type="project" value="RHEA"/>
</dbReference>
<dbReference type="PANTHER" id="PTHR21299:SF2">
    <property type="entry name" value="CYTIDYLATE KINASE"/>
    <property type="match status" value="1"/>
</dbReference>
<sequence>MESSKPLIITIDGPAGAGKTTVSKALSTRLGCIYVDTGALYRGVAYEIQRCNFNIERTAEIEDFLSGIELNLKMEKDGLHLYSLSQDITDYIRTPEITMLASSVSAMPAVREKLLGIQRSIAEFNDAVFEGRDMGTIVFPDADYKFFLYADLEIRARRRYSETDKKEQTLDEVAASMAVRDKNDSSRSEAPLKPAADAVMVDSTHMNVEDVVEKMMAHIVF</sequence>
<keyword evidence="4 8" id="KW-0418">Kinase</keyword>
<dbReference type="PANTHER" id="PTHR21299">
    <property type="entry name" value="CYTIDYLATE KINASE/PANTOATE-BETA-ALANINE LIGASE"/>
    <property type="match status" value="1"/>
</dbReference>
<gene>
    <name evidence="8 10" type="primary">cmk</name>
    <name evidence="10" type="ORF">MTBBW1_250006</name>
</gene>
<dbReference type="InterPro" id="IPR003136">
    <property type="entry name" value="Cytidylate_kin"/>
</dbReference>
<keyword evidence="5 8" id="KW-0067">ATP-binding</keyword>
<evidence type="ECO:0000256" key="5">
    <source>
        <dbReference type="ARBA" id="ARBA00022840"/>
    </source>
</evidence>
<dbReference type="STRING" id="1246637.MTBBW1_250006"/>
<dbReference type="HAMAP" id="MF_00238">
    <property type="entry name" value="Cytidyl_kinase_type1"/>
    <property type="match status" value="1"/>
</dbReference>
<organism evidence="10 11">
    <name type="scientific">Desulfamplus magnetovallimortis</name>
    <dbReference type="NCBI Taxonomy" id="1246637"/>
    <lineage>
        <taxon>Bacteria</taxon>
        <taxon>Pseudomonadati</taxon>
        <taxon>Thermodesulfobacteriota</taxon>
        <taxon>Desulfobacteria</taxon>
        <taxon>Desulfobacterales</taxon>
        <taxon>Desulfobacteraceae</taxon>
        <taxon>Desulfamplus</taxon>
    </lineage>
</organism>
<feature type="domain" description="Cytidylate kinase" evidence="9">
    <location>
        <begin position="9"/>
        <end position="219"/>
    </location>
</feature>
<dbReference type="Proteomes" id="UP000191931">
    <property type="component" value="Unassembled WGS sequence"/>
</dbReference>
<dbReference type="CDD" id="cd02020">
    <property type="entry name" value="CMPK"/>
    <property type="match status" value="1"/>
</dbReference>
<comment type="subcellular location">
    <subcellularLocation>
        <location evidence="8">Cytoplasm</location>
    </subcellularLocation>
</comment>
<comment type="similarity">
    <text evidence="1 8">Belongs to the cytidylate kinase family. Type 1 subfamily.</text>
</comment>
<dbReference type="GO" id="GO:0015949">
    <property type="term" value="P:nucleobase-containing small molecule interconversion"/>
    <property type="evidence" value="ECO:0007669"/>
    <property type="project" value="TreeGrafter"/>
</dbReference>
<evidence type="ECO:0000256" key="3">
    <source>
        <dbReference type="ARBA" id="ARBA00022741"/>
    </source>
</evidence>
<dbReference type="GO" id="GO:0006220">
    <property type="term" value="P:pyrimidine nucleotide metabolic process"/>
    <property type="evidence" value="ECO:0007669"/>
    <property type="project" value="UniProtKB-UniRule"/>
</dbReference>
<keyword evidence="11" id="KW-1185">Reference proteome</keyword>
<reference evidence="10 11" key="1">
    <citation type="submission" date="2017-03" db="EMBL/GenBank/DDBJ databases">
        <authorList>
            <person name="Afonso C.L."/>
            <person name="Miller P.J."/>
            <person name="Scott M.A."/>
            <person name="Spackman E."/>
            <person name="Goraichik I."/>
            <person name="Dimitrov K.M."/>
            <person name="Suarez D.L."/>
            <person name="Swayne D.E."/>
        </authorList>
    </citation>
    <scope>NUCLEOTIDE SEQUENCE [LARGE SCALE GENOMIC DNA]</scope>
    <source>
        <strain evidence="10">PRJEB14757</strain>
    </source>
</reference>
<keyword evidence="3 8" id="KW-0547">Nucleotide-binding</keyword>
<feature type="binding site" evidence="8">
    <location>
        <begin position="13"/>
        <end position="21"/>
    </location>
    <ligand>
        <name>ATP</name>
        <dbReference type="ChEBI" id="CHEBI:30616"/>
    </ligand>
</feature>
<name>A0A1W1HEN0_9BACT</name>
<dbReference type="EMBL" id="FWEV01000168">
    <property type="protein sequence ID" value="SLM30835.1"/>
    <property type="molecule type" value="Genomic_DNA"/>
</dbReference>
<dbReference type="Pfam" id="PF02224">
    <property type="entry name" value="Cytidylate_kin"/>
    <property type="match status" value="1"/>
</dbReference>
<keyword evidence="2 8" id="KW-0808">Transferase</keyword>
<dbReference type="RefSeq" id="WP_245809236.1">
    <property type="nucleotide sequence ID" value="NZ_LT828540.1"/>
</dbReference>
<dbReference type="GO" id="GO:0036431">
    <property type="term" value="F:dCMP kinase activity"/>
    <property type="evidence" value="ECO:0007669"/>
    <property type="project" value="InterPro"/>
</dbReference>
<dbReference type="AlphaFoldDB" id="A0A1W1HEN0"/>
<dbReference type="InterPro" id="IPR027417">
    <property type="entry name" value="P-loop_NTPase"/>
</dbReference>
<dbReference type="InterPro" id="IPR011994">
    <property type="entry name" value="Cytidylate_kinase_dom"/>
</dbReference>
<dbReference type="GO" id="GO:0005524">
    <property type="term" value="F:ATP binding"/>
    <property type="evidence" value="ECO:0007669"/>
    <property type="project" value="UniProtKB-UniRule"/>
</dbReference>